<gene>
    <name evidence="5" type="ORF">SUNI508_10491</name>
</gene>
<dbReference type="PROSITE" id="PS00616">
    <property type="entry name" value="HIS_ACID_PHOSPHAT_1"/>
    <property type="match status" value="1"/>
</dbReference>
<dbReference type="InterPro" id="IPR000560">
    <property type="entry name" value="His_Pase_clade-2"/>
</dbReference>
<dbReference type="CDD" id="cd07061">
    <property type="entry name" value="HP_HAP_like"/>
    <property type="match status" value="1"/>
</dbReference>
<dbReference type="Proteomes" id="UP001408356">
    <property type="component" value="Unassembled WGS sequence"/>
</dbReference>
<organism evidence="5 6">
    <name type="scientific">Seiridium unicorne</name>
    <dbReference type="NCBI Taxonomy" id="138068"/>
    <lineage>
        <taxon>Eukaryota</taxon>
        <taxon>Fungi</taxon>
        <taxon>Dikarya</taxon>
        <taxon>Ascomycota</taxon>
        <taxon>Pezizomycotina</taxon>
        <taxon>Sordariomycetes</taxon>
        <taxon>Xylariomycetidae</taxon>
        <taxon>Amphisphaeriales</taxon>
        <taxon>Sporocadaceae</taxon>
        <taxon>Seiridium</taxon>
    </lineage>
</organism>
<dbReference type="Pfam" id="PF00328">
    <property type="entry name" value="His_Phos_2"/>
    <property type="match status" value="1"/>
</dbReference>
<name>A0ABR2ULN2_9PEZI</name>
<comment type="similarity">
    <text evidence="1">Belongs to the histidine acid phosphatase family.</text>
</comment>
<dbReference type="InterPro" id="IPR029033">
    <property type="entry name" value="His_PPase_superfam"/>
</dbReference>
<reference evidence="5 6" key="1">
    <citation type="journal article" date="2024" name="J. Plant Pathol.">
        <title>Sequence and assembly of the genome of Seiridium unicorne, isolate CBS 538.82, causal agent of cypress canker disease.</title>
        <authorList>
            <person name="Scali E."/>
            <person name="Rocca G.D."/>
            <person name="Danti R."/>
            <person name="Garbelotto M."/>
            <person name="Barberini S."/>
            <person name="Baroncelli R."/>
            <person name="Emiliani G."/>
        </authorList>
    </citation>
    <scope>NUCLEOTIDE SEQUENCE [LARGE SCALE GENOMIC DNA]</scope>
    <source>
        <strain evidence="5 6">BM-138-508</strain>
    </source>
</reference>
<dbReference type="InterPro" id="IPR050645">
    <property type="entry name" value="Histidine_acid_phosphatase"/>
</dbReference>
<keyword evidence="3" id="KW-0378">Hydrolase</keyword>
<dbReference type="Gene3D" id="3.40.50.1240">
    <property type="entry name" value="Phosphoglycerate mutase-like"/>
    <property type="match status" value="1"/>
</dbReference>
<dbReference type="InterPro" id="IPR033379">
    <property type="entry name" value="Acid_Pase_AS"/>
</dbReference>
<comment type="caution">
    <text evidence="5">The sequence shown here is derived from an EMBL/GenBank/DDBJ whole genome shotgun (WGS) entry which is preliminary data.</text>
</comment>
<evidence type="ECO:0000256" key="3">
    <source>
        <dbReference type="ARBA" id="ARBA00022801"/>
    </source>
</evidence>
<feature type="compositionally biased region" description="Low complexity" evidence="4">
    <location>
        <begin position="396"/>
        <end position="413"/>
    </location>
</feature>
<dbReference type="EC" id="3.1.3.8" evidence="2"/>
<accession>A0ABR2ULN2</accession>
<evidence type="ECO:0000313" key="5">
    <source>
        <dbReference type="EMBL" id="KAK9415467.1"/>
    </source>
</evidence>
<protein>
    <recommendedName>
        <fullName evidence="2">3-phytase</fullName>
        <ecNumber evidence="2">3.1.3.8</ecNumber>
    </recommendedName>
</protein>
<evidence type="ECO:0000256" key="1">
    <source>
        <dbReference type="ARBA" id="ARBA00005375"/>
    </source>
</evidence>
<evidence type="ECO:0000313" key="6">
    <source>
        <dbReference type="Proteomes" id="UP001408356"/>
    </source>
</evidence>
<keyword evidence="6" id="KW-1185">Reference proteome</keyword>
<sequence length="533" mass="58804">MTTLTPRAPYTEDELKHLYPSDLKLQFVQILLRHGERSPVSARFTNAGLPAFWPYCNAVRHMRNAVLDGSFSAPQFTTLEWKRRLEAFGENDEPVIASGPRGELDAICDMGMLTDKGRETTFNLGVRLRKLYVDQLGFLPSTINDADGLYLRATPIPRALESLQETFLGLYPAATRAPNFPPPTILTRSIGDETLFPNDSNCRRFAALSRAFAQRAADRWNTTDDMKYLNKMYGKWMPEESPRVAVDGKPRLSGIMDTVNSTLAHGPETRLPKEFYDKKARQIIEKIGVEEWFAGYKESQEYRMLGIGGLMGDVVSRMVGSAERSTADGEYEVARNLNEDDMKSGKGATPIRFGLSGCHDTTLAAVLASMGAFEGDKWPPYTSHVAIEMFRKADQSPPATTTSTVPPVESPSTQKKSSWFSSLTSIFGGAGSSSIAKPGLPPPGIGRKRTGELSASEKAKLDGYYVRLRYNDDIMKIPGCKPAGKHLDGDDSFCTLEAFKSIVDKFVPQDWRGQCRANANAPAFPAQPEPSGI</sequence>
<dbReference type="SUPFAM" id="SSF53254">
    <property type="entry name" value="Phosphoglycerate mutase-like"/>
    <property type="match status" value="1"/>
</dbReference>
<dbReference type="EMBL" id="JARVKF010000416">
    <property type="protein sequence ID" value="KAK9415467.1"/>
    <property type="molecule type" value="Genomic_DNA"/>
</dbReference>
<evidence type="ECO:0000256" key="4">
    <source>
        <dbReference type="SAM" id="MobiDB-lite"/>
    </source>
</evidence>
<proteinExistence type="inferred from homology"/>
<feature type="region of interest" description="Disordered" evidence="4">
    <location>
        <begin position="394"/>
        <end position="415"/>
    </location>
</feature>
<dbReference type="PANTHER" id="PTHR11567:SF110">
    <property type="entry name" value="2-PHOSPHOXYLOSE PHOSPHATASE 1"/>
    <property type="match status" value="1"/>
</dbReference>
<evidence type="ECO:0000256" key="2">
    <source>
        <dbReference type="ARBA" id="ARBA00012632"/>
    </source>
</evidence>
<dbReference type="PANTHER" id="PTHR11567">
    <property type="entry name" value="ACID PHOSPHATASE-RELATED"/>
    <property type="match status" value="1"/>
</dbReference>